<evidence type="ECO:0000256" key="4">
    <source>
        <dbReference type="ARBA" id="ARBA00022427"/>
    </source>
</evidence>
<dbReference type="Proteomes" id="UP001214576">
    <property type="component" value="Unassembled WGS sequence"/>
</dbReference>
<name>A0AAD4UIA9_OVIAM</name>
<dbReference type="PRINTS" id="PR01385">
    <property type="entry name" value="CLAUDIN14"/>
</dbReference>
<comment type="subcellular location">
    <subcellularLocation>
        <location evidence="1">Cell junction</location>
        <location evidence="1">Tight junction</location>
    </subcellularLocation>
    <subcellularLocation>
        <location evidence="2">Cell membrane</location>
        <topology evidence="2">Multi-pass membrane protein</topology>
    </subcellularLocation>
</comment>
<keyword evidence="8 11" id="KW-1133">Transmembrane helix</keyword>
<dbReference type="GO" id="GO:0005198">
    <property type="term" value="F:structural molecule activity"/>
    <property type="evidence" value="ECO:0007669"/>
    <property type="project" value="InterPro"/>
</dbReference>
<evidence type="ECO:0000256" key="3">
    <source>
        <dbReference type="ARBA" id="ARBA00008295"/>
    </source>
</evidence>
<evidence type="ECO:0000256" key="7">
    <source>
        <dbReference type="ARBA" id="ARBA00022949"/>
    </source>
</evidence>
<keyword evidence="7" id="KW-0965">Cell junction</keyword>
<dbReference type="PRINTS" id="PR01077">
    <property type="entry name" value="CLAUDIN"/>
</dbReference>
<evidence type="ECO:0000256" key="8">
    <source>
        <dbReference type="ARBA" id="ARBA00022989"/>
    </source>
</evidence>
<reference evidence="12" key="1">
    <citation type="submission" date="2022-03" db="EMBL/GenBank/DDBJ databases">
        <title>Genomic analyses of argali, domestic sheep and their hybrids provide insights into chromosomal evolution, heterosis and genetic basis of agronomic traits.</title>
        <authorList>
            <person name="Li M."/>
        </authorList>
    </citation>
    <scope>NUCLEOTIDE SEQUENCE</scope>
    <source>
        <strain evidence="12">CAU-MHL-2022a</strain>
        <tissue evidence="12">Skin</tissue>
    </source>
</reference>
<evidence type="ECO:0008006" key="14">
    <source>
        <dbReference type="Google" id="ProtNLM"/>
    </source>
</evidence>
<organism evidence="12 13">
    <name type="scientific">Ovis ammon polii</name>
    <dbReference type="NCBI Taxonomy" id="230172"/>
    <lineage>
        <taxon>Eukaryota</taxon>
        <taxon>Metazoa</taxon>
        <taxon>Chordata</taxon>
        <taxon>Craniata</taxon>
        <taxon>Vertebrata</taxon>
        <taxon>Euteleostomi</taxon>
        <taxon>Mammalia</taxon>
        <taxon>Eutheria</taxon>
        <taxon>Laurasiatheria</taxon>
        <taxon>Artiodactyla</taxon>
        <taxon>Ruminantia</taxon>
        <taxon>Pecora</taxon>
        <taxon>Bovidae</taxon>
        <taxon>Caprinae</taxon>
        <taxon>Ovis</taxon>
    </lineage>
</organism>
<evidence type="ECO:0000256" key="10">
    <source>
        <dbReference type="SAM" id="MobiDB-lite"/>
    </source>
</evidence>
<evidence type="ECO:0000256" key="5">
    <source>
        <dbReference type="ARBA" id="ARBA00022475"/>
    </source>
</evidence>
<keyword evidence="6 11" id="KW-0812">Transmembrane</keyword>
<dbReference type="InterPro" id="IPR004031">
    <property type="entry name" value="PMP22/EMP/MP20/Claudin"/>
</dbReference>
<keyword evidence="13" id="KW-1185">Reference proteome</keyword>
<feature type="transmembrane region" description="Helical" evidence="11">
    <location>
        <begin position="160"/>
        <end position="183"/>
    </location>
</feature>
<comment type="similarity">
    <text evidence="3">Belongs to the claudin family.</text>
</comment>
<comment type="caution">
    <text evidence="12">The sequence shown here is derived from an EMBL/GenBank/DDBJ whole genome shotgun (WGS) entry which is preliminary data.</text>
</comment>
<evidence type="ECO:0000313" key="13">
    <source>
        <dbReference type="Proteomes" id="UP001214576"/>
    </source>
</evidence>
<dbReference type="Pfam" id="PF00822">
    <property type="entry name" value="PMP22_Claudin"/>
    <property type="match status" value="1"/>
</dbReference>
<dbReference type="AlphaFoldDB" id="A0AAD4UIA9"/>
<feature type="transmembrane region" description="Helical" evidence="11">
    <location>
        <begin position="82"/>
        <end position="104"/>
    </location>
</feature>
<dbReference type="GO" id="GO:0005886">
    <property type="term" value="C:plasma membrane"/>
    <property type="evidence" value="ECO:0007669"/>
    <property type="project" value="UniProtKB-SubCell"/>
</dbReference>
<dbReference type="PROSITE" id="PS01346">
    <property type="entry name" value="CLAUDIN"/>
    <property type="match status" value="1"/>
</dbReference>
<evidence type="ECO:0000256" key="9">
    <source>
        <dbReference type="ARBA" id="ARBA00023136"/>
    </source>
</evidence>
<feature type="transmembrane region" description="Helical" evidence="11">
    <location>
        <begin position="116"/>
        <end position="140"/>
    </location>
</feature>
<dbReference type="EMBL" id="JAKZEL010000001">
    <property type="protein sequence ID" value="KAI4547758.1"/>
    <property type="molecule type" value="Genomic_DNA"/>
</dbReference>
<feature type="region of interest" description="Disordered" evidence="10">
    <location>
        <begin position="357"/>
        <end position="378"/>
    </location>
</feature>
<keyword evidence="5" id="KW-1003">Cell membrane</keyword>
<evidence type="ECO:0000256" key="1">
    <source>
        <dbReference type="ARBA" id="ARBA00004435"/>
    </source>
</evidence>
<evidence type="ECO:0000256" key="6">
    <source>
        <dbReference type="ARBA" id="ARBA00022692"/>
    </source>
</evidence>
<keyword evidence="9 11" id="KW-0472">Membrane</keyword>
<dbReference type="InterPro" id="IPR006187">
    <property type="entry name" value="Claudin"/>
</dbReference>
<dbReference type="GO" id="GO:0005923">
    <property type="term" value="C:bicellular tight junction"/>
    <property type="evidence" value="ECO:0007669"/>
    <property type="project" value="UniProtKB-SubCell"/>
</dbReference>
<sequence>MASTAVQLLGFLLCFLGLVGTLITTILPHWRRTAHVGTNILTAVSYLKGLWMECVWHSTGIYQCQVYRSLLALPRDLQAARALMVVSCLLSGAACASAVVGMQCTRCAKGTAAKTACAALGGALFLLAGLLCLVAVSWTTHDVVQNFYNPLLPSGMKFEIGQALYLGFIASALSLIGGTLLCLACQEEAPTRAPPRAAAAPAPAYRPPDAYKDNRAPSAVSASHSGYRLNDYVGSGGKNPPAVPEMPVQSLGQEDPLEKEMATRSSTLAWRIPWTEEPGFQSCLEVALGFAGGPEEIPLGSGLGGSITLDKDRKEWPPDTLEVLPVVMGGNPRPHKGLSKRDQEVLLSLSDGSEKQEKAFGADAFNRQRLPPAEASLS</sequence>
<keyword evidence="4" id="KW-0796">Tight junction</keyword>
<dbReference type="PANTHER" id="PTHR12002">
    <property type="entry name" value="CLAUDIN"/>
    <property type="match status" value="1"/>
</dbReference>
<dbReference type="Gene3D" id="1.20.140.150">
    <property type="match status" value="1"/>
</dbReference>
<evidence type="ECO:0000256" key="11">
    <source>
        <dbReference type="SAM" id="Phobius"/>
    </source>
</evidence>
<accession>A0AAD4UIA9</accession>
<proteinExistence type="inferred from homology"/>
<dbReference type="InterPro" id="IPR017974">
    <property type="entry name" value="Claudin_CS"/>
</dbReference>
<evidence type="ECO:0000256" key="2">
    <source>
        <dbReference type="ARBA" id="ARBA00004651"/>
    </source>
</evidence>
<dbReference type="FunFam" id="1.20.140.150:FF:000001">
    <property type="entry name" value="Claudin"/>
    <property type="match status" value="1"/>
</dbReference>
<protein>
    <recommendedName>
        <fullName evidence="14">Claudin</fullName>
    </recommendedName>
</protein>
<evidence type="ECO:0000313" key="12">
    <source>
        <dbReference type="EMBL" id="KAI4547758.1"/>
    </source>
</evidence>
<gene>
    <name evidence="12" type="ORF">MG293_000088</name>
</gene>